<dbReference type="Proteomes" id="UP000548504">
    <property type="component" value="Unassembled WGS sequence"/>
</dbReference>
<evidence type="ECO:0000313" key="2">
    <source>
        <dbReference type="Proteomes" id="UP000548504"/>
    </source>
</evidence>
<reference evidence="1 2" key="1">
    <citation type="submission" date="2020-08" db="EMBL/GenBank/DDBJ databases">
        <title>Emergence and comparative genomics analysis of Citrobacter in Fennec fox imported from North Africa to China.</title>
        <authorList>
            <person name="Zheng B."/>
        </authorList>
    </citation>
    <scope>NUCLEOTIDE SEQUENCE [LARGE SCALE GENOMIC DNA]</scope>
    <source>
        <strain evidence="1 2">FF141</strain>
    </source>
</reference>
<dbReference type="EMBL" id="JACLAG010000010">
    <property type="protein sequence ID" value="MBC2622694.1"/>
    <property type="molecule type" value="Genomic_DNA"/>
</dbReference>
<evidence type="ECO:0000313" key="1">
    <source>
        <dbReference type="EMBL" id="MBC2622694.1"/>
    </source>
</evidence>
<proteinExistence type="predicted"/>
<dbReference type="AlphaFoldDB" id="A0A7X1BTE0"/>
<gene>
    <name evidence="1" type="ORF">H7I73_23940</name>
</gene>
<comment type="caution">
    <text evidence="1">The sequence shown here is derived from an EMBL/GenBank/DDBJ whole genome shotgun (WGS) entry which is preliminary data.</text>
</comment>
<dbReference type="RefSeq" id="WP_185656572.1">
    <property type="nucleotide sequence ID" value="NZ_JACLAG010000010.1"/>
</dbReference>
<protein>
    <submittedName>
        <fullName evidence="1">Uncharacterized protein</fullName>
    </submittedName>
</protein>
<organism evidence="1 2">
    <name type="scientific">Citrobacter cronae</name>
    <dbReference type="NCBI Taxonomy" id="1748967"/>
    <lineage>
        <taxon>Bacteria</taxon>
        <taxon>Pseudomonadati</taxon>
        <taxon>Pseudomonadota</taxon>
        <taxon>Gammaproteobacteria</taxon>
        <taxon>Enterobacterales</taxon>
        <taxon>Enterobacteriaceae</taxon>
        <taxon>Citrobacter</taxon>
        <taxon>Citrobacter freundii complex</taxon>
    </lineage>
</organism>
<accession>A0A7X1BTE0</accession>
<sequence length="527" mass="58472">MLKTTLKAPKTDKKTKVIIGMCNSVDELSAAILSFWDREGVSGSSYSFILDRLSALSLKTSVSESDITAFTNLASAVLGKTFTAAKKELGYGKSIFLTKAGEITRVHPLAIENQKIWRFMFVTGDFFRLRSVASEWKNAKTPEERDSAALRMREILYPIMVDNIKFKFPAISAVMSRIGDLLNDQMFNIFQMLRVGTEEPASQTLTSESASDAYQQRKTTGADFLRSMSVPGRIEEAKAEIANMLDSKNPESLEWINVRNLFGERAEAVRTALLSGKFGFGSPGEQDGCANFINSGPSHGAEWLKDVIQTSIKKVIPQVELIREELLNATEINDSQAEEWISGIKISRALISEYDIYSGADGSFLRDLKAVFKLARGRIRTLKNIDILRGRSFANIQKKQIALNPRGGKRALWHEVGHHFEFSNPDYLLMARAYLAERTNGENAAVASLNRFYRNGVYGDKEVAIADHLSSPYIGKIYGGYHIDTATFTEVFSSGFEYLAQPNSGAISLVNSDGLIEFVTGVLKEGH</sequence>
<name>A0A7X1BTE0_9ENTR</name>